<dbReference type="Pfam" id="PF00017">
    <property type="entry name" value="SH2"/>
    <property type="match status" value="1"/>
</dbReference>
<dbReference type="InterPro" id="IPR001245">
    <property type="entry name" value="Ser-Thr/Tyr_kinase_cat_dom"/>
</dbReference>
<comment type="caution">
    <text evidence="17">The sequence shown here is derived from an EMBL/GenBank/DDBJ whole genome shotgun (WGS) entry which is preliminary data.</text>
</comment>
<dbReference type="SUPFAM" id="SSF50044">
    <property type="entry name" value="SH3-domain"/>
    <property type="match status" value="1"/>
</dbReference>
<evidence type="ECO:0000256" key="5">
    <source>
        <dbReference type="ARBA" id="ARBA00022840"/>
    </source>
</evidence>
<feature type="compositionally biased region" description="Basic and acidic residues" evidence="13">
    <location>
        <begin position="736"/>
        <end position="750"/>
    </location>
</feature>
<comment type="catalytic activity">
    <reaction evidence="8 12">
        <text>L-tyrosyl-[protein] + ATP = O-phospho-L-tyrosyl-[protein] + ADP + H(+)</text>
        <dbReference type="Rhea" id="RHEA:10596"/>
        <dbReference type="Rhea" id="RHEA-COMP:10136"/>
        <dbReference type="Rhea" id="RHEA-COMP:20101"/>
        <dbReference type="ChEBI" id="CHEBI:15378"/>
        <dbReference type="ChEBI" id="CHEBI:30616"/>
        <dbReference type="ChEBI" id="CHEBI:46858"/>
        <dbReference type="ChEBI" id="CHEBI:61978"/>
        <dbReference type="ChEBI" id="CHEBI:456216"/>
        <dbReference type="EC" id="2.7.10.2"/>
    </reaction>
</comment>
<dbReference type="InterPro" id="IPR000719">
    <property type="entry name" value="Prot_kinase_dom"/>
</dbReference>
<keyword evidence="6 9" id="KW-0727">SH2 domain</keyword>
<feature type="binding site" evidence="11">
    <location>
        <position position="295"/>
    </location>
    <ligand>
        <name>ATP</name>
        <dbReference type="ChEBI" id="CHEBI:30616"/>
    </ligand>
</feature>
<dbReference type="InterPro" id="IPR036860">
    <property type="entry name" value="SH2_dom_sf"/>
</dbReference>
<dbReference type="CDD" id="cd11850">
    <property type="entry name" value="SH3_Abl"/>
    <property type="match status" value="1"/>
</dbReference>
<feature type="region of interest" description="Disordered" evidence="13">
    <location>
        <begin position="1"/>
        <end position="25"/>
    </location>
</feature>
<dbReference type="InterPro" id="IPR036028">
    <property type="entry name" value="SH3-like_dom_sf"/>
</dbReference>
<evidence type="ECO:0000259" key="16">
    <source>
        <dbReference type="PROSITE" id="PS50011"/>
    </source>
</evidence>
<dbReference type="FunFam" id="3.30.200.20:FF:000037">
    <property type="entry name" value="Tyrosine-protein kinase"/>
    <property type="match status" value="1"/>
</dbReference>
<evidence type="ECO:0000256" key="3">
    <source>
        <dbReference type="ARBA" id="ARBA00022741"/>
    </source>
</evidence>
<dbReference type="Gene3D" id="1.20.120.330">
    <property type="entry name" value="Nucleotidyltransferases domain 2"/>
    <property type="match status" value="1"/>
</dbReference>
<evidence type="ECO:0000256" key="10">
    <source>
        <dbReference type="PROSITE-ProRule" id="PRU00192"/>
    </source>
</evidence>
<keyword evidence="1 10" id="KW-0728">SH3 domain</keyword>
<dbReference type="Gene3D" id="3.30.200.20">
    <property type="entry name" value="Phosphorylase Kinase, domain 1"/>
    <property type="match status" value="1"/>
</dbReference>
<evidence type="ECO:0000256" key="12">
    <source>
        <dbReference type="RuleBase" id="RU362096"/>
    </source>
</evidence>
<feature type="compositionally biased region" description="Polar residues" evidence="13">
    <location>
        <begin position="906"/>
        <end position="936"/>
    </location>
</feature>
<accession>A0AAN8Q2U9</accession>
<dbReference type="InterPro" id="IPR020635">
    <property type="entry name" value="Tyr_kinase_cat_dom"/>
</dbReference>
<keyword evidence="4 12" id="KW-0418">Kinase</keyword>
<dbReference type="Proteomes" id="UP001347796">
    <property type="component" value="Unassembled WGS sequence"/>
</dbReference>
<dbReference type="FunFam" id="3.30.505.10:FF:000004">
    <property type="entry name" value="Tyrosine-protein kinase"/>
    <property type="match status" value="1"/>
</dbReference>
<dbReference type="InterPro" id="IPR017441">
    <property type="entry name" value="Protein_kinase_ATP_BS"/>
</dbReference>
<dbReference type="InterPro" id="IPR015015">
    <property type="entry name" value="F-actin-binding"/>
</dbReference>
<dbReference type="PROSITE" id="PS50011">
    <property type="entry name" value="PROTEIN_KINASE_DOM"/>
    <property type="match status" value="1"/>
</dbReference>
<sequence length="1291" mass="142563">MGAQASKEVRANTSKPKGKTKEARVPSVNIFTEHNGSLFSFSEALLQNRPLPDAPLDPTSKWMSKENLLAGQEEDPNLFVALYDFQAGGDNQICIVKGEQVTILGYNKGGEWCEVKNKAADVGWVPSNYIAPVNSLEKFSWYHGQISRNASEYLLSSGINGSFLVRESESSPGQRSISVRYDGRVYHYRISEDSDLKVYVTSEHRFNTLAELVHHHSIHSDGLVTTLLYPAPKRNKPTVFGFSPEPDKWEIERTEIAMKHRLGGGQYGDVYEAIWKRYNKTVAVKTLKEDTMALKDFLEEACIMKEIKHPNLVQLLGVCTREPPFYIITEFMAQGNLLDFLRTNNKEDLGPTVLMYMATQIASGMAHLEESLFIHRDLAARNCLVGENHLVKVADFGLARLMKDDTYTAHAGAKFPIKWTAPEGLAFNRFSTKSDVWAFGVLLWELATYGMSPYPGVDLTEVYHLLERGYRMERPAGCPAHVYQLMLKCWQWEPKDRPTFKEIHYLLENMFDMSSISEEVEKELEKNDKKKVPGLPSKKSRAQTIENSDFMEGRSSAGPTPPSGRRVLPPLDDTDVMLRQASDALSRKTSKKKAGPAPTPPRRTTSYRDSPSEQPDLDSELKSRMKLQKAKLESVTVVEDIEDPDGLDNLSAVDPASRTAKITSRSKHESGSPKFQPRDAYPSPDESGTGKSSSDILKMAQIDKSKYLISEQNARNFEPGTTERSSGRQRILHRSASHDQKKVRPEKETSTSEESVEAGQHHAQTGGQYPKKAIPLPQHSQSVRKKSTPHRPDVQHVNWTAEDGDKRNGSGQQLKLGKLDVTNVTKAINRYGPIPKGVRIGAYLASMENEQNNHNRELSTIDDQDSGTDTASVISCPQLKENGKVYAKGGRGLGGGQANPDGEQGIKQTPNLKPSAVVKSQSSHIIVESPSTNAKPQYSGLLQRHKSDLTSKKGNNLSGSKTDLTSHKSETDLTNTGEDQSPSRADTPVQKPKPSPRFSRIFADVQDQMSASVNFGSPQDNGGSFRGIHQKQDSDPGPPPGEASWGPNTFHVGDSAKISRTAFHLKAKSADDSLSGGGGGEVDPALDRQRKESSQIPPEDQTSKVSSFKPFNKTNTVKETNLDQVTAELLAGNNANQDKPKDETIYKPVFPSLKPVGGKSPDLMTTSVIELSQNLDPVSSDSDAPAVSKDAILNASDKLKSCIEKLALVGNKSSTNFMLLSEEVQGFYSLCSQYIDSLPPHAKFHTRELLSRLQSHSQNLKTYTSNTPSGGGRLLTDIQSTNKEIMTVIER</sequence>
<dbReference type="Gene3D" id="1.10.510.10">
    <property type="entry name" value="Transferase(Phosphotransferase) domain 1"/>
    <property type="match status" value="1"/>
</dbReference>
<dbReference type="PROSITE" id="PS00109">
    <property type="entry name" value="PROTEIN_KINASE_TYR"/>
    <property type="match status" value="1"/>
</dbReference>
<dbReference type="PROSITE" id="PS50001">
    <property type="entry name" value="SH2"/>
    <property type="match status" value="1"/>
</dbReference>
<keyword evidence="7 12" id="KW-0829">Tyrosine-protein kinase</keyword>
<keyword evidence="18" id="KW-1185">Reference proteome</keyword>
<protein>
    <recommendedName>
        <fullName evidence="12">Tyrosine-protein kinase</fullName>
        <ecNumber evidence="12">2.7.10.2</ecNumber>
    </recommendedName>
</protein>
<dbReference type="Gene3D" id="3.30.505.10">
    <property type="entry name" value="SH2 domain"/>
    <property type="match status" value="1"/>
</dbReference>
<gene>
    <name evidence="17" type="ORF">SNE40_000901</name>
</gene>
<dbReference type="GO" id="GO:0005524">
    <property type="term" value="F:ATP binding"/>
    <property type="evidence" value="ECO:0007669"/>
    <property type="project" value="UniProtKB-UniRule"/>
</dbReference>
<feature type="region of interest" description="Disordered" evidence="13">
    <location>
        <begin position="522"/>
        <end position="571"/>
    </location>
</feature>
<evidence type="ECO:0000259" key="14">
    <source>
        <dbReference type="PROSITE" id="PS50001"/>
    </source>
</evidence>
<feature type="domain" description="SH3" evidence="15">
    <location>
        <begin position="74"/>
        <end position="135"/>
    </location>
</feature>
<dbReference type="GO" id="GO:0007154">
    <property type="term" value="P:cell communication"/>
    <property type="evidence" value="ECO:0007669"/>
    <property type="project" value="UniProtKB-ARBA"/>
</dbReference>
<feature type="region of interest" description="Disordered" evidence="13">
    <location>
        <begin position="1012"/>
        <end position="1053"/>
    </location>
</feature>
<dbReference type="Gene3D" id="2.30.30.40">
    <property type="entry name" value="SH3 Domains"/>
    <property type="match status" value="1"/>
</dbReference>
<keyword evidence="3 11" id="KW-0547">Nucleotide-binding</keyword>
<organism evidence="17 18">
    <name type="scientific">Patella caerulea</name>
    <name type="common">Rayed Mediterranean limpet</name>
    <dbReference type="NCBI Taxonomy" id="87958"/>
    <lineage>
        <taxon>Eukaryota</taxon>
        <taxon>Metazoa</taxon>
        <taxon>Spiralia</taxon>
        <taxon>Lophotrochozoa</taxon>
        <taxon>Mollusca</taxon>
        <taxon>Gastropoda</taxon>
        <taxon>Patellogastropoda</taxon>
        <taxon>Patelloidea</taxon>
        <taxon>Patellidae</taxon>
        <taxon>Patella</taxon>
    </lineage>
</organism>
<evidence type="ECO:0000313" key="18">
    <source>
        <dbReference type="Proteomes" id="UP001347796"/>
    </source>
</evidence>
<reference evidence="17 18" key="1">
    <citation type="submission" date="2024-01" db="EMBL/GenBank/DDBJ databases">
        <title>The genome of the rayed Mediterranean limpet Patella caerulea (Linnaeus, 1758).</title>
        <authorList>
            <person name="Anh-Thu Weber A."/>
            <person name="Halstead-Nussloch G."/>
        </authorList>
    </citation>
    <scope>NUCLEOTIDE SEQUENCE [LARGE SCALE GENOMIC DNA]</scope>
    <source>
        <strain evidence="17">AATW-2023a</strain>
        <tissue evidence="17">Whole specimen</tissue>
    </source>
</reference>
<feature type="compositionally biased region" description="Polar residues" evidence="13">
    <location>
        <begin position="952"/>
        <end position="963"/>
    </location>
</feature>
<dbReference type="PROSITE" id="PS50002">
    <property type="entry name" value="SH3"/>
    <property type="match status" value="1"/>
</dbReference>
<dbReference type="CDD" id="cd05052">
    <property type="entry name" value="PTKc_Abl"/>
    <property type="match status" value="1"/>
</dbReference>
<dbReference type="SMART" id="SM00808">
    <property type="entry name" value="FABD"/>
    <property type="match status" value="1"/>
</dbReference>
<dbReference type="Pfam" id="PF07714">
    <property type="entry name" value="PK_Tyr_Ser-Thr"/>
    <property type="match status" value="1"/>
</dbReference>
<dbReference type="SUPFAM" id="SSF56112">
    <property type="entry name" value="Protein kinase-like (PK-like)"/>
    <property type="match status" value="1"/>
</dbReference>
<dbReference type="CDD" id="cd09935">
    <property type="entry name" value="SH2_ABL"/>
    <property type="match status" value="1"/>
</dbReference>
<feature type="region of interest" description="Disordered" evidence="13">
    <location>
        <begin position="583"/>
        <end position="812"/>
    </location>
</feature>
<dbReference type="InterPro" id="IPR035837">
    <property type="entry name" value="ABL_SH2"/>
</dbReference>
<evidence type="ECO:0000256" key="8">
    <source>
        <dbReference type="ARBA" id="ARBA00051245"/>
    </source>
</evidence>
<dbReference type="PANTHER" id="PTHR24418">
    <property type="entry name" value="TYROSINE-PROTEIN KINASE"/>
    <property type="match status" value="1"/>
</dbReference>
<dbReference type="FunFam" id="2.30.30.40:FF:000010">
    <property type="entry name" value="Tyrosine-protein kinase"/>
    <property type="match status" value="1"/>
</dbReference>
<dbReference type="Pfam" id="PF00018">
    <property type="entry name" value="SH3_1"/>
    <property type="match status" value="1"/>
</dbReference>
<dbReference type="InterPro" id="IPR000980">
    <property type="entry name" value="SH2"/>
</dbReference>
<dbReference type="FunFam" id="1.10.510.10:FF:000070">
    <property type="entry name" value="Tyrosine-protein kinase"/>
    <property type="match status" value="1"/>
</dbReference>
<feature type="region of interest" description="Disordered" evidence="13">
    <location>
        <begin position="887"/>
        <end position="997"/>
    </location>
</feature>
<dbReference type="InterPro" id="IPR011009">
    <property type="entry name" value="Kinase-like_dom_sf"/>
</dbReference>
<dbReference type="InterPro" id="IPR008266">
    <property type="entry name" value="Tyr_kinase_AS"/>
</dbReference>
<dbReference type="Pfam" id="PF08919">
    <property type="entry name" value="F_actin_bind"/>
    <property type="match status" value="1"/>
</dbReference>
<dbReference type="InterPro" id="IPR001452">
    <property type="entry name" value="SH3_domain"/>
</dbReference>
<dbReference type="InterPro" id="IPR050198">
    <property type="entry name" value="Non-receptor_tyrosine_kinases"/>
</dbReference>
<evidence type="ECO:0000256" key="13">
    <source>
        <dbReference type="SAM" id="MobiDB-lite"/>
    </source>
</evidence>
<dbReference type="GO" id="GO:0023052">
    <property type="term" value="P:signaling"/>
    <property type="evidence" value="ECO:0007669"/>
    <property type="project" value="UniProtKB-ARBA"/>
</dbReference>
<feature type="region of interest" description="Disordered" evidence="13">
    <location>
        <begin position="1068"/>
        <end position="1117"/>
    </location>
</feature>
<dbReference type="EC" id="2.7.10.2" evidence="12"/>
<feature type="domain" description="Protein kinase" evidence="16">
    <location>
        <begin position="256"/>
        <end position="507"/>
    </location>
</feature>
<dbReference type="SMART" id="SM00326">
    <property type="entry name" value="SH3"/>
    <property type="match status" value="1"/>
</dbReference>
<evidence type="ECO:0000256" key="9">
    <source>
        <dbReference type="PROSITE-ProRule" id="PRU00191"/>
    </source>
</evidence>
<dbReference type="GO" id="GO:0004715">
    <property type="term" value="F:non-membrane spanning protein tyrosine kinase activity"/>
    <property type="evidence" value="ECO:0007669"/>
    <property type="project" value="UniProtKB-EC"/>
</dbReference>
<evidence type="ECO:0000256" key="7">
    <source>
        <dbReference type="ARBA" id="ARBA00023137"/>
    </source>
</evidence>
<feature type="compositionally biased region" description="Polar residues" evidence="13">
    <location>
        <begin position="1012"/>
        <end position="1022"/>
    </location>
</feature>
<evidence type="ECO:0000259" key="15">
    <source>
        <dbReference type="PROSITE" id="PS50002"/>
    </source>
</evidence>
<evidence type="ECO:0000256" key="11">
    <source>
        <dbReference type="PROSITE-ProRule" id="PRU10141"/>
    </source>
</evidence>
<name>A0AAN8Q2U9_PATCE</name>
<feature type="compositionally biased region" description="Polar residues" evidence="13">
    <location>
        <begin position="972"/>
        <end position="984"/>
    </location>
</feature>
<keyword evidence="5 11" id="KW-0067">ATP-binding</keyword>
<dbReference type="EMBL" id="JAZGQO010000001">
    <property type="protein sequence ID" value="KAK6195477.1"/>
    <property type="molecule type" value="Genomic_DNA"/>
</dbReference>
<proteinExistence type="inferred from homology"/>
<dbReference type="PRINTS" id="PR00401">
    <property type="entry name" value="SH2DOMAIN"/>
</dbReference>
<evidence type="ECO:0000256" key="2">
    <source>
        <dbReference type="ARBA" id="ARBA00022679"/>
    </source>
</evidence>
<keyword evidence="2 12" id="KW-0808">Transferase</keyword>
<evidence type="ECO:0000313" key="17">
    <source>
        <dbReference type="EMBL" id="KAK6195477.1"/>
    </source>
</evidence>
<evidence type="ECO:0000256" key="4">
    <source>
        <dbReference type="ARBA" id="ARBA00022777"/>
    </source>
</evidence>
<evidence type="ECO:0000256" key="1">
    <source>
        <dbReference type="ARBA" id="ARBA00022443"/>
    </source>
</evidence>
<evidence type="ECO:0000256" key="6">
    <source>
        <dbReference type="ARBA" id="ARBA00022999"/>
    </source>
</evidence>
<dbReference type="SUPFAM" id="SSF55550">
    <property type="entry name" value="SH2 domain"/>
    <property type="match status" value="1"/>
</dbReference>
<dbReference type="PROSITE" id="PS00107">
    <property type="entry name" value="PROTEIN_KINASE_ATP"/>
    <property type="match status" value="1"/>
</dbReference>
<dbReference type="SMART" id="SM00219">
    <property type="entry name" value="TyrKc"/>
    <property type="match status" value="1"/>
</dbReference>
<dbReference type="SMART" id="SM00252">
    <property type="entry name" value="SH2"/>
    <property type="match status" value="1"/>
</dbReference>
<feature type="domain" description="SH2" evidence="14">
    <location>
        <begin position="141"/>
        <end position="231"/>
    </location>
</feature>
<comment type="similarity">
    <text evidence="12">Belongs to the protein kinase superfamily. Tyr protein kinase family.</text>
</comment>
<dbReference type="PRINTS" id="PR00109">
    <property type="entry name" value="TYRKINASE"/>
</dbReference>